<dbReference type="InterPro" id="IPR017871">
    <property type="entry name" value="ABC_transporter-like_CS"/>
</dbReference>
<dbReference type="CDD" id="cd18580">
    <property type="entry name" value="ABC_6TM_ABCC_D2"/>
    <property type="match status" value="1"/>
</dbReference>
<sequence length="1411" mass="154349">METRSHRESVAMEPSSIAVLSGLLSAILLLLLPIRLWQLRTEKAKVRSGKNGCVKLVIASALSIAQLVSLVEQVAHQSLSKGVLLSSIVTLVACTCLIPWLYIEQIRSLRPADTIVTFLIASSACDVATLQFHLSGSAWVGIAVLSAGMLTLKLLLVVIESRNKRMILQDAHSRLPPEQLAGVLSRTFFWWINPLLASGNRKILKNEDLPPIDYKLSSRRLRRQILRYWDRRNRPETTWTLPKVLAQSAPLDFLSPVIPRLALIFFRYAQPALISLAIRALSHQTPVSGNTVIVAAIVVYLGLTIAKAVYQHRLNRLKIMINGAVVGLISHTSLCQRSNIHNDGRAVTLISTDAQNIGDSASRFHEFWAQIVEVIVGMTMLGREVGWVAPVPLVIIFLCSRMSRYLALNLRSRQKAWTDATQKRIAVTTSMLSSVKGMKMMGFTEETESLIDQLRIEELKMAKRVRWMMVAYNASANALGIFAPILTFVLFVVVARVQGSTLDTETAFTTVALLGLITHPANMIMTIVPQFVGSLAAFERIQSYLVEEPRTDQRAATNLPHGEMSDNAPAAVRLEDVSIQPTSTAPPILTGINLTVPKGSIVVCTGPVGSGKSMLTRVLLGEVSPSVGTVSVCSKRIAYCDQTPWLPNGTIKEVICGCNVQDEVWYREVLKLCCLDQDMLTLAHGDDTVIGNRGLNISGGQRQRVALARALYARCDLVVLDDSFSALDGKTETNITQNLLGSDGYFRKLGTTVFLAGNCAAQYRFADWIILLENGKVEFQGTPSELQGDAALSHSIERAEIPDHADAGKPEVNPAVASRNLKVTEALSDLSRSTGDFSLYGYYLKAVKLRKFLLLLACTATYSFFVIIPQYILQKWTEATSSQTGFYIAGYVLSSVLAWTATNGSMWTTHILIAPDSGLELHRRLLSIIVGAPLSFFSMTDTGSILNRFSQDMQLIDQSLPPAILSLSNQIFKLLVQVGLLFSAQRLLTATLPICFVVVYVVQRVYLRTSRQLRLLDLESQAAVFSGFLESIEGLVTIRAFGWERPMEQAHMQALDKSQQPAYVLMCLQRWLSIVLDLIVTAAAVGLIALAVLLKGTTTAGQIGMALNIVLVANTTLLGLVSSWANLEISLGAISRLKTLEAETPKEEDPSSVLEAPSSWPLKGRLELDNVTVTYNTPQTPALQDVTLSISPGQRLFVCGRTGSGKSTLMLTLLRMLDVQSGTVKLDGIDISTVPRSVIRRAAFITVAQDPFLLSQASLRFNLNPSMSLPDEAVVTVLQQTGLWSHFSLNGGIDSAPQILDRSVASLPQMSAGHMQLLALARAILQLRCLALNTTVKPILLLDEATSSTDPKTESTMHELIDETFGKNGHTVIVITHRLHGLADGTSTAEEMAVVLSQGKIERFGKAQEVF</sequence>
<keyword evidence="5" id="KW-0547">Nucleotide-binding</keyword>
<evidence type="ECO:0000256" key="7">
    <source>
        <dbReference type="ARBA" id="ARBA00022989"/>
    </source>
</evidence>
<dbReference type="Gene3D" id="1.20.1560.10">
    <property type="entry name" value="ABC transporter type 1, transmembrane domain"/>
    <property type="match status" value="2"/>
</dbReference>
<evidence type="ECO:0000256" key="2">
    <source>
        <dbReference type="ARBA" id="ARBA00022448"/>
    </source>
</evidence>
<comment type="subcellular location">
    <subcellularLocation>
        <location evidence="1">Cell membrane</location>
        <topology evidence="1">Multi-pass membrane protein</topology>
    </subcellularLocation>
</comment>
<keyword evidence="8 9" id="KW-0472">Membrane</keyword>
<dbReference type="InterPro" id="IPR050173">
    <property type="entry name" value="ABC_transporter_C-like"/>
</dbReference>
<dbReference type="SUPFAM" id="SSF90123">
    <property type="entry name" value="ABC transporter transmembrane region"/>
    <property type="match status" value="2"/>
</dbReference>
<dbReference type="PROSITE" id="PS50929">
    <property type="entry name" value="ABC_TM1F"/>
    <property type="match status" value="2"/>
</dbReference>
<evidence type="ECO:0000259" key="10">
    <source>
        <dbReference type="PROSITE" id="PS50893"/>
    </source>
</evidence>
<feature type="transmembrane region" description="Helical" evidence="9">
    <location>
        <begin position="974"/>
        <end position="1002"/>
    </location>
</feature>
<dbReference type="FunFam" id="1.20.1560.10:FF:000066">
    <property type="entry name" value="ABC multidrug transporter (Eurofung)"/>
    <property type="match status" value="1"/>
</dbReference>
<dbReference type="GO" id="GO:0140359">
    <property type="term" value="F:ABC-type transporter activity"/>
    <property type="evidence" value="ECO:0007669"/>
    <property type="project" value="InterPro"/>
</dbReference>
<dbReference type="PROSITE" id="PS50893">
    <property type="entry name" value="ABC_TRANSPORTER_2"/>
    <property type="match status" value="2"/>
</dbReference>
<feature type="transmembrane region" description="Helical" evidence="9">
    <location>
        <begin position="852"/>
        <end position="873"/>
    </location>
</feature>
<dbReference type="Pfam" id="PF00664">
    <property type="entry name" value="ABC_membrane"/>
    <property type="match status" value="2"/>
</dbReference>
<dbReference type="InterPro" id="IPR003593">
    <property type="entry name" value="AAA+_ATPase"/>
</dbReference>
<dbReference type="CDD" id="cd18579">
    <property type="entry name" value="ABC_6TM_ABCC_D1"/>
    <property type="match status" value="1"/>
</dbReference>
<reference evidence="12" key="1">
    <citation type="submission" date="2022-10" db="EMBL/GenBank/DDBJ databases">
        <title>Determination and structural analysis of whole genome sequence of Sarocladium strictum F4-1.</title>
        <authorList>
            <person name="Hu L."/>
            <person name="Jiang Y."/>
        </authorList>
    </citation>
    <scope>NUCLEOTIDE SEQUENCE</scope>
    <source>
        <strain evidence="12">F4-1</strain>
    </source>
</reference>
<keyword evidence="2" id="KW-0813">Transport</keyword>
<name>A0AA39LB21_SARSR</name>
<feature type="transmembrane region" description="Helical" evidence="9">
    <location>
        <begin position="885"/>
        <end position="913"/>
    </location>
</feature>
<dbReference type="SUPFAM" id="SSF52540">
    <property type="entry name" value="P-loop containing nucleoside triphosphate hydrolases"/>
    <property type="match status" value="2"/>
</dbReference>
<evidence type="ECO:0000313" key="13">
    <source>
        <dbReference type="Proteomes" id="UP001175261"/>
    </source>
</evidence>
<organism evidence="12 13">
    <name type="scientific">Sarocladium strictum</name>
    <name type="common">Black bundle disease fungus</name>
    <name type="synonym">Acremonium strictum</name>
    <dbReference type="NCBI Taxonomy" id="5046"/>
    <lineage>
        <taxon>Eukaryota</taxon>
        <taxon>Fungi</taxon>
        <taxon>Dikarya</taxon>
        <taxon>Ascomycota</taxon>
        <taxon>Pezizomycotina</taxon>
        <taxon>Sordariomycetes</taxon>
        <taxon>Hypocreomycetidae</taxon>
        <taxon>Hypocreales</taxon>
        <taxon>Sarocladiaceae</taxon>
        <taxon>Sarocladium</taxon>
    </lineage>
</organism>
<dbReference type="InterPro" id="IPR027417">
    <property type="entry name" value="P-loop_NTPase"/>
</dbReference>
<feature type="transmembrane region" description="Helical" evidence="9">
    <location>
        <begin position="507"/>
        <end position="532"/>
    </location>
</feature>
<feature type="domain" description="ABC transmembrane type-1" evidence="11">
    <location>
        <begin position="261"/>
        <end position="533"/>
    </location>
</feature>
<feature type="transmembrane region" description="Helical" evidence="9">
    <location>
        <begin position="470"/>
        <end position="495"/>
    </location>
</feature>
<keyword evidence="4 9" id="KW-0812">Transmembrane</keyword>
<feature type="transmembrane region" description="Helical" evidence="9">
    <location>
        <begin position="287"/>
        <end position="310"/>
    </location>
</feature>
<evidence type="ECO:0000256" key="9">
    <source>
        <dbReference type="SAM" id="Phobius"/>
    </source>
</evidence>
<keyword evidence="7 9" id="KW-1133">Transmembrane helix</keyword>
<evidence type="ECO:0000256" key="5">
    <source>
        <dbReference type="ARBA" id="ARBA00022741"/>
    </source>
</evidence>
<keyword evidence="3" id="KW-1003">Cell membrane</keyword>
<evidence type="ECO:0008006" key="14">
    <source>
        <dbReference type="Google" id="ProtNLM"/>
    </source>
</evidence>
<evidence type="ECO:0000259" key="11">
    <source>
        <dbReference type="PROSITE" id="PS50929"/>
    </source>
</evidence>
<keyword evidence="13" id="KW-1185">Reference proteome</keyword>
<dbReference type="PROSITE" id="PS00211">
    <property type="entry name" value="ABC_TRANSPORTER_1"/>
    <property type="match status" value="1"/>
</dbReference>
<evidence type="ECO:0000256" key="8">
    <source>
        <dbReference type="ARBA" id="ARBA00023136"/>
    </source>
</evidence>
<dbReference type="PANTHER" id="PTHR24223:SF345">
    <property type="entry name" value="ABC MULTIDRUG TRANSPORTER (EUROFUNG)"/>
    <property type="match status" value="1"/>
</dbReference>
<proteinExistence type="predicted"/>
<evidence type="ECO:0000256" key="1">
    <source>
        <dbReference type="ARBA" id="ARBA00004651"/>
    </source>
</evidence>
<dbReference type="Pfam" id="PF00005">
    <property type="entry name" value="ABC_tran"/>
    <property type="match status" value="2"/>
</dbReference>
<protein>
    <recommendedName>
        <fullName evidence="14">ABC transporter</fullName>
    </recommendedName>
</protein>
<dbReference type="InterPro" id="IPR044726">
    <property type="entry name" value="ABCC_6TM_D2"/>
</dbReference>
<feature type="transmembrane region" description="Helical" evidence="9">
    <location>
        <begin position="925"/>
        <end position="946"/>
    </location>
</feature>
<evidence type="ECO:0000256" key="4">
    <source>
        <dbReference type="ARBA" id="ARBA00022692"/>
    </source>
</evidence>
<feature type="transmembrane region" description="Helical" evidence="9">
    <location>
        <begin position="15"/>
        <end position="32"/>
    </location>
</feature>
<feature type="transmembrane region" description="Helical" evidence="9">
    <location>
        <begin position="1071"/>
        <end position="1094"/>
    </location>
</feature>
<dbReference type="InterPro" id="IPR044746">
    <property type="entry name" value="ABCC_6TM_D1"/>
</dbReference>
<feature type="transmembrane region" description="Helical" evidence="9">
    <location>
        <begin position="138"/>
        <end position="159"/>
    </location>
</feature>
<dbReference type="EMBL" id="JAPDFR010000001">
    <property type="protein sequence ID" value="KAK0390693.1"/>
    <property type="molecule type" value="Genomic_DNA"/>
</dbReference>
<keyword evidence="6" id="KW-0067">ATP-binding</keyword>
<evidence type="ECO:0000256" key="6">
    <source>
        <dbReference type="ARBA" id="ARBA00022840"/>
    </source>
</evidence>
<comment type="caution">
    <text evidence="12">The sequence shown here is derived from an EMBL/GenBank/DDBJ whole genome shotgun (WGS) entry which is preliminary data.</text>
</comment>
<feature type="transmembrane region" description="Helical" evidence="9">
    <location>
        <begin position="83"/>
        <end position="103"/>
    </location>
</feature>
<accession>A0AA39LB21</accession>
<dbReference type="InterPro" id="IPR036640">
    <property type="entry name" value="ABC1_TM_sf"/>
</dbReference>
<feature type="transmembrane region" description="Helical" evidence="9">
    <location>
        <begin position="1106"/>
        <end position="1125"/>
    </location>
</feature>
<feature type="domain" description="ABC transporter" evidence="10">
    <location>
        <begin position="1166"/>
        <end position="1411"/>
    </location>
</feature>
<dbReference type="GO" id="GO:0005886">
    <property type="term" value="C:plasma membrane"/>
    <property type="evidence" value="ECO:0007669"/>
    <property type="project" value="UniProtKB-SubCell"/>
</dbReference>
<gene>
    <name evidence="12" type="ORF">NLU13_0196</name>
</gene>
<dbReference type="InterPro" id="IPR003439">
    <property type="entry name" value="ABC_transporter-like_ATP-bd"/>
</dbReference>
<dbReference type="Proteomes" id="UP001175261">
    <property type="component" value="Unassembled WGS sequence"/>
</dbReference>
<dbReference type="GO" id="GO:0005524">
    <property type="term" value="F:ATP binding"/>
    <property type="evidence" value="ECO:0007669"/>
    <property type="project" value="UniProtKB-KW"/>
</dbReference>
<feature type="domain" description="ABC transporter" evidence="10">
    <location>
        <begin position="572"/>
        <end position="799"/>
    </location>
</feature>
<dbReference type="PANTHER" id="PTHR24223">
    <property type="entry name" value="ATP-BINDING CASSETTE SUB-FAMILY C"/>
    <property type="match status" value="1"/>
</dbReference>
<evidence type="ECO:0000313" key="12">
    <source>
        <dbReference type="EMBL" id="KAK0390693.1"/>
    </source>
</evidence>
<dbReference type="InterPro" id="IPR011527">
    <property type="entry name" value="ABC1_TM_dom"/>
</dbReference>
<dbReference type="SMART" id="SM00382">
    <property type="entry name" value="AAA"/>
    <property type="match status" value="2"/>
</dbReference>
<dbReference type="Gene3D" id="3.40.50.300">
    <property type="entry name" value="P-loop containing nucleotide triphosphate hydrolases"/>
    <property type="match status" value="2"/>
</dbReference>
<evidence type="ECO:0000256" key="3">
    <source>
        <dbReference type="ARBA" id="ARBA00022475"/>
    </source>
</evidence>
<feature type="domain" description="ABC transmembrane type-1" evidence="11">
    <location>
        <begin position="853"/>
        <end position="1128"/>
    </location>
</feature>
<dbReference type="GO" id="GO:0016887">
    <property type="term" value="F:ATP hydrolysis activity"/>
    <property type="evidence" value="ECO:0007669"/>
    <property type="project" value="InterPro"/>
</dbReference>